<dbReference type="EMBL" id="BMAO01014175">
    <property type="protein sequence ID" value="GFQ93307.1"/>
    <property type="molecule type" value="Genomic_DNA"/>
</dbReference>
<proteinExistence type="predicted"/>
<evidence type="ECO:0000313" key="1">
    <source>
        <dbReference type="EMBL" id="GFQ93307.1"/>
    </source>
</evidence>
<accession>A0A8X6G052</accession>
<protein>
    <submittedName>
        <fullName evidence="1">Uncharacterized protein</fullName>
    </submittedName>
</protein>
<organism evidence="1 2">
    <name type="scientific">Trichonephila clavata</name>
    <name type="common">Joro spider</name>
    <name type="synonym">Nephila clavata</name>
    <dbReference type="NCBI Taxonomy" id="2740835"/>
    <lineage>
        <taxon>Eukaryota</taxon>
        <taxon>Metazoa</taxon>
        <taxon>Ecdysozoa</taxon>
        <taxon>Arthropoda</taxon>
        <taxon>Chelicerata</taxon>
        <taxon>Arachnida</taxon>
        <taxon>Araneae</taxon>
        <taxon>Araneomorphae</taxon>
        <taxon>Entelegynae</taxon>
        <taxon>Araneoidea</taxon>
        <taxon>Nephilidae</taxon>
        <taxon>Trichonephila</taxon>
    </lineage>
</organism>
<keyword evidence="2" id="KW-1185">Reference proteome</keyword>
<reference evidence="1" key="1">
    <citation type="submission" date="2020-07" db="EMBL/GenBank/DDBJ databases">
        <title>Multicomponent nature underlies the extraordinary mechanical properties of spider dragline silk.</title>
        <authorList>
            <person name="Kono N."/>
            <person name="Nakamura H."/>
            <person name="Mori M."/>
            <person name="Yoshida Y."/>
            <person name="Ohtoshi R."/>
            <person name="Malay A.D."/>
            <person name="Moran D.A.P."/>
            <person name="Tomita M."/>
            <person name="Numata K."/>
            <person name="Arakawa K."/>
        </authorList>
    </citation>
    <scope>NUCLEOTIDE SEQUENCE</scope>
</reference>
<dbReference type="OrthoDB" id="10383996at2759"/>
<dbReference type="AlphaFoldDB" id="A0A8X6G052"/>
<gene>
    <name evidence="1" type="ORF">TNCT_447341</name>
</gene>
<name>A0A8X6G052_TRICU</name>
<dbReference type="Proteomes" id="UP000887116">
    <property type="component" value="Unassembled WGS sequence"/>
</dbReference>
<evidence type="ECO:0000313" key="2">
    <source>
        <dbReference type="Proteomes" id="UP000887116"/>
    </source>
</evidence>
<comment type="caution">
    <text evidence="1">The sequence shown here is derived from an EMBL/GenBank/DDBJ whole genome shotgun (WGS) entry which is preliminary data.</text>
</comment>
<sequence>MNVVPGVEHQKVLMALLGPNDEVVYRRQKCHFITTYIKRKHRQMNKKGGECKGTVEMVIKGKKKKYYIGNDGGFLREERASGKC</sequence>